<sequence>EEEETLTTRTTFLQQAKLTAMRLANLGFHYDAIIHSSMKRAVETAQIIQTKIPGPELQSSDLLREGMPYRPDPLNHWRPEMKYFTDGARIEAAFRECFHRAEDHQNGDTYVIIVCHANVIRYFVCRALQFPPQGWLRMSLNHGSITWISIRPNGRVSLKALGDSGFMPPDLLTH</sequence>
<organism evidence="8 9">
    <name type="scientific">Eptatretus burgeri</name>
    <name type="common">Inshore hagfish</name>
    <dbReference type="NCBI Taxonomy" id="7764"/>
    <lineage>
        <taxon>Eukaryota</taxon>
        <taxon>Metazoa</taxon>
        <taxon>Chordata</taxon>
        <taxon>Craniata</taxon>
        <taxon>Vertebrata</taxon>
        <taxon>Cyclostomata</taxon>
        <taxon>Myxini</taxon>
        <taxon>Myxiniformes</taxon>
        <taxon>Myxinidae</taxon>
        <taxon>Eptatretinae</taxon>
        <taxon>Eptatretus</taxon>
    </lineage>
</organism>
<evidence type="ECO:0000256" key="2">
    <source>
        <dbReference type="ARBA" id="ARBA00013081"/>
    </source>
</evidence>
<dbReference type="GeneTree" id="ENSGT00390000004796"/>
<evidence type="ECO:0000313" key="8">
    <source>
        <dbReference type="Ensembl" id="ENSEBUP00000026757.1"/>
    </source>
</evidence>
<dbReference type="InterPro" id="IPR051021">
    <property type="entry name" value="Mito_Ser/Thr_phosphatase"/>
</dbReference>
<dbReference type="OMA" id="TEDRCKI"/>
<proteinExistence type="inferred from homology"/>
<dbReference type="EC" id="3.1.3.16" evidence="2"/>
<dbReference type="Ensembl" id="ENSEBUT00000027333.1">
    <property type="protein sequence ID" value="ENSEBUP00000026757.1"/>
    <property type="gene ID" value="ENSEBUG00000016477.1"/>
</dbReference>
<evidence type="ECO:0000256" key="7">
    <source>
        <dbReference type="ARBA" id="ARBA00041839"/>
    </source>
</evidence>
<protein>
    <recommendedName>
        <fullName evidence="5">Serine/threonine-protein phosphatase PGAM5, mitochondrial</fullName>
        <ecNumber evidence="2">3.1.3.16</ecNumber>
    </recommendedName>
    <alternativeName>
        <fullName evidence="7">Phosphoglycerate mutase family member 5</fullName>
    </alternativeName>
    <alternativeName>
        <fullName evidence="6">Serine/threonine-protein phosphatase Pgam5, mitochondrial</fullName>
    </alternativeName>
</protein>
<keyword evidence="9" id="KW-1185">Reference proteome</keyword>
<keyword evidence="4" id="KW-0378">Hydrolase</keyword>
<dbReference type="SUPFAM" id="SSF53254">
    <property type="entry name" value="Phosphoglycerate mutase-like"/>
    <property type="match status" value="1"/>
</dbReference>
<name>A0A8C4RCM2_EPTBU</name>
<reference evidence="8" key="2">
    <citation type="submission" date="2025-09" db="UniProtKB">
        <authorList>
            <consortium name="Ensembl"/>
        </authorList>
    </citation>
    <scope>IDENTIFICATION</scope>
</reference>
<dbReference type="Proteomes" id="UP000694388">
    <property type="component" value="Unplaced"/>
</dbReference>
<dbReference type="GO" id="GO:0012501">
    <property type="term" value="P:programmed cell death"/>
    <property type="evidence" value="ECO:0007669"/>
    <property type="project" value="UniProtKB-KW"/>
</dbReference>
<evidence type="ECO:0000256" key="1">
    <source>
        <dbReference type="ARBA" id="ARBA00006717"/>
    </source>
</evidence>
<accession>A0A8C4RCM2</accession>
<dbReference type="GO" id="GO:0005739">
    <property type="term" value="C:mitochondrion"/>
    <property type="evidence" value="ECO:0007669"/>
    <property type="project" value="TreeGrafter"/>
</dbReference>
<evidence type="ECO:0000256" key="3">
    <source>
        <dbReference type="ARBA" id="ARBA00022590"/>
    </source>
</evidence>
<dbReference type="InterPro" id="IPR013078">
    <property type="entry name" value="His_Pase_superF_clade-1"/>
</dbReference>
<evidence type="ECO:0000256" key="4">
    <source>
        <dbReference type="ARBA" id="ARBA00022801"/>
    </source>
</evidence>
<keyword evidence="3" id="KW-1210">Necrosis</keyword>
<dbReference type="AlphaFoldDB" id="A0A8C4RCM2"/>
<evidence type="ECO:0000256" key="5">
    <source>
        <dbReference type="ARBA" id="ARBA00039765"/>
    </source>
</evidence>
<evidence type="ECO:0000313" key="9">
    <source>
        <dbReference type="Proteomes" id="UP000694388"/>
    </source>
</evidence>
<dbReference type="PANTHER" id="PTHR20935">
    <property type="entry name" value="PHOSPHOGLYCERATE MUTASE-RELATED"/>
    <property type="match status" value="1"/>
</dbReference>
<dbReference type="Pfam" id="PF00300">
    <property type="entry name" value="His_Phos_1"/>
    <property type="match status" value="1"/>
</dbReference>
<comment type="similarity">
    <text evidence="1">Belongs to the phosphoglycerate mutase family. BPG-dependent PGAM subfamily.</text>
</comment>
<reference evidence="8" key="1">
    <citation type="submission" date="2025-08" db="UniProtKB">
        <authorList>
            <consortium name="Ensembl"/>
        </authorList>
    </citation>
    <scope>IDENTIFICATION</scope>
</reference>
<dbReference type="CDD" id="cd07067">
    <property type="entry name" value="HP_PGM_like"/>
    <property type="match status" value="1"/>
</dbReference>
<dbReference type="Gene3D" id="3.40.50.1240">
    <property type="entry name" value="Phosphoglycerate mutase-like"/>
    <property type="match status" value="1"/>
</dbReference>
<dbReference type="InterPro" id="IPR029033">
    <property type="entry name" value="His_PPase_superfam"/>
</dbReference>
<dbReference type="GO" id="GO:0004722">
    <property type="term" value="F:protein serine/threonine phosphatase activity"/>
    <property type="evidence" value="ECO:0007669"/>
    <property type="project" value="UniProtKB-EC"/>
</dbReference>
<dbReference type="GO" id="GO:0090141">
    <property type="term" value="P:positive regulation of mitochondrial fission"/>
    <property type="evidence" value="ECO:0007669"/>
    <property type="project" value="TreeGrafter"/>
</dbReference>
<evidence type="ECO:0000256" key="6">
    <source>
        <dbReference type="ARBA" id="ARBA00040722"/>
    </source>
</evidence>
<dbReference type="PANTHER" id="PTHR20935:SF0">
    <property type="entry name" value="SERINE_THREONINE-PROTEIN PHOSPHATASE PGAM5, MITOCHONDRIAL"/>
    <property type="match status" value="1"/>
</dbReference>